<dbReference type="Gene3D" id="1.10.260.50">
    <property type="match status" value="1"/>
</dbReference>
<keyword evidence="7" id="KW-0408">Iron</keyword>
<dbReference type="AlphaFoldDB" id="A0AAW3JNK7"/>
<dbReference type="EC" id="2.8.1.7" evidence="3"/>
<dbReference type="PIRSF" id="PIRSF005572">
    <property type="entry name" value="NifS"/>
    <property type="match status" value="1"/>
</dbReference>
<evidence type="ECO:0000256" key="2">
    <source>
        <dbReference type="ARBA" id="ARBA00006490"/>
    </source>
</evidence>
<comment type="similarity">
    <text evidence="2">Belongs to the class-V pyridoxal-phosphate-dependent aminotransferase family. NifS/IscS subfamily.</text>
</comment>
<dbReference type="FunFam" id="3.40.640.10:FF:000084">
    <property type="entry name" value="IscS-like cysteine desulfurase"/>
    <property type="match status" value="1"/>
</dbReference>
<dbReference type="InterPro" id="IPR015424">
    <property type="entry name" value="PyrdxlP-dep_Trfase"/>
</dbReference>
<reference evidence="12 13" key="1">
    <citation type="submission" date="2015-10" db="EMBL/GenBank/DDBJ databases">
        <title>Butyribacter intestini gen. nov., sp. nov., a butyric acid-producing bacterium of the family Lachnospiraceae isolated from the human faeces.</title>
        <authorList>
            <person name="Zou Y."/>
            <person name="Xue W."/>
            <person name="Luo G."/>
            <person name="Lv M."/>
        </authorList>
    </citation>
    <scope>NUCLEOTIDE SEQUENCE [LARGE SCALE GENOMIC DNA]</scope>
    <source>
        <strain evidence="12 13">TF01-11</strain>
    </source>
</reference>
<evidence type="ECO:0000256" key="7">
    <source>
        <dbReference type="ARBA" id="ARBA00023004"/>
    </source>
</evidence>
<keyword evidence="5" id="KW-0479">Metal-binding</keyword>
<dbReference type="Proteomes" id="UP000050833">
    <property type="component" value="Unassembled WGS sequence"/>
</dbReference>
<evidence type="ECO:0000256" key="5">
    <source>
        <dbReference type="ARBA" id="ARBA00022723"/>
    </source>
</evidence>
<dbReference type="RefSeq" id="WP_055943319.1">
    <property type="nucleotide sequence ID" value="NZ_JAQDCV010000002.1"/>
</dbReference>
<comment type="cofactor">
    <cofactor evidence="1 10">
        <name>pyridoxal 5'-phosphate</name>
        <dbReference type="ChEBI" id="CHEBI:597326"/>
    </cofactor>
</comment>
<dbReference type="GO" id="GO:0046872">
    <property type="term" value="F:metal ion binding"/>
    <property type="evidence" value="ECO:0007669"/>
    <property type="project" value="UniProtKB-KW"/>
</dbReference>
<dbReference type="GO" id="GO:0031071">
    <property type="term" value="F:cysteine desulfurase activity"/>
    <property type="evidence" value="ECO:0007669"/>
    <property type="project" value="UniProtKB-EC"/>
</dbReference>
<dbReference type="InterPro" id="IPR020578">
    <property type="entry name" value="Aminotrans_V_PyrdxlP_BS"/>
</dbReference>
<dbReference type="NCBIfam" id="NF002806">
    <property type="entry name" value="PRK02948.1"/>
    <property type="match status" value="1"/>
</dbReference>
<evidence type="ECO:0000256" key="1">
    <source>
        <dbReference type="ARBA" id="ARBA00001933"/>
    </source>
</evidence>
<dbReference type="PANTHER" id="PTHR11601">
    <property type="entry name" value="CYSTEINE DESULFURYLASE FAMILY MEMBER"/>
    <property type="match status" value="1"/>
</dbReference>
<evidence type="ECO:0000256" key="8">
    <source>
        <dbReference type="ARBA" id="ARBA00023014"/>
    </source>
</evidence>
<evidence type="ECO:0000259" key="11">
    <source>
        <dbReference type="Pfam" id="PF00266"/>
    </source>
</evidence>
<gene>
    <name evidence="12" type="ORF">APZ18_07235</name>
</gene>
<dbReference type="Gene3D" id="3.40.640.10">
    <property type="entry name" value="Type I PLP-dependent aspartate aminotransferase-like (Major domain)"/>
    <property type="match status" value="1"/>
</dbReference>
<dbReference type="SUPFAM" id="SSF53383">
    <property type="entry name" value="PLP-dependent transferases"/>
    <property type="match status" value="1"/>
</dbReference>
<keyword evidence="13" id="KW-1185">Reference proteome</keyword>
<comment type="catalytic activity">
    <reaction evidence="9">
        <text>(sulfur carrier)-H + L-cysteine = (sulfur carrier)-SH + L-alanine</text>
        <dbReference type="Rhea" id="RHEA:43892"/>
        <dbReference type="Rhea" id="RHEA-COMP:14737"/>
        <dbReference type="Rhea" id="RHEA-COMP:14739"/>
        <dbReference type="ChEBI" id="CHEBI:29917"/>
        <dbReference type="ChEBI" id="CHEBI:35235"/>
        <dbReference type="ChEBI" id="CHEBI:57972"/>
        <dbReference type="ChEBI" id="CHEBI:64428"/>
        <dbReference type="EC" id="2.8.1.7"/>
    </reaction>
</comment>
<dbReference type="Gene3D" id="3.90.1150.10">
    <property type="entry name" value="Aspartate Aminotransferase, domain 1"/>
    <property type="match status" value="1"/>
</dbReference>
<dbReference type="InterPro" id="IPR015422">
    <property type="entry name" value="PyrdxlP-dep_Trfase_small"/>
</dbReference>
<dbReference type="InterPro" id="IPR016454">
    <property type="entry name" value="Cysteine_dSase"/>
</dbReference>
<name>A0AAW3JNK7_9FIRM</name>
<sequence length="382" mass="42362">MIYLDHAATTSVCPRAVAEMKKCLEIYYGNPSGAYEFAQQCKEKIETARKQVAKSINASKDEIYFTSGGTESDNWALFGTVRACRYKGKRGRHIITSCIEHHAILNSCKALEKQGYRVTYLPVDERGVISLRDLERAIRNDTILISIMYANNEIGTIQPIDEIAKIAKKYNIYFHTDAVQAYMHIPIDVKKSGIHMMSVSSHKLCGPKGTGFLYISKGCDIEKFIYGGKQESNMRAGTENVPGIVGMGAAVEEGFKNMYKKNLKTANVRDYFLSRIENEIEDVRLNGAEPGNERLPGNLNISFKGIEGETLLIILDMNGICASAGSACNTGEPGISHVIESIGVPKEYADGTIRFTLGEENTVREVDFVMDILKTAIKVLRE</sequence>
<evidence type="ECO:0000313" key="13">
    <source>
        <dbReference type="Proteomes" id="UP000050833"/>
    </source>
</evidence>
<keyword evidence="6" id="KW-0663">Pyridoxal phosphate</keyword>
<dbReference type="Pfam" id="PF00266">
    <property type="entry name" value="Aminotran_5"/>
    <property type="match status" value="1"/>
</dbReference>
<proteinExistence type="inferred from homology"/>
<dbReference type="PROSITE" id="PS00595">
    <property type="entry name" value="AA_TRANSFER_CLASS_5"/>
    <property type="match status" value="1"/>
</dbReference>
<evidence type="ECO:0000256" key="10">
    <source>
        <dbReference type="RuleBase" id="RU004504"/>
    </source>
</evidence>
<keyword evidence="8" id="KW-0411">Iron-sulfur</keyword>
<evidence type="ECO:0000256" key="4">
    <source>
        <dbReference type="ARBA" id="ARBA00022679"/>
    </source>
</evidence>
<evidence type="ECO:0000256" key="9">
    <source>
        <dbReference type="ARBA" id="ARBA00050776"/>
    </source>
</evidence>
<feature type="domain" description="Aminotransferase class V" evidence="11">
    <location>
        <begin position="2"/>
        <end position="367"/>
    </location>
</feature>
<evidence type="ECO:0000256" key="6">
    <source>
        <dbReference type="ARBA" id="ARBA00022898"/>
    </source>
</evidence>
<dbReference type="InterPro" id="IPR000192">
    <property type="entry name" value="Aminotrans_V_dom"/>
</dbReference>
<dbReference type="PANTHER" id="PTHR11601:SF34">
    <property type="entry name" value="CYSTEINE DESULFURASE"/>
    <property type="match status" value="1"/>
</dbReference>
<accession>A0AAW3JNK7</accession>
<dbReference type="InterPro" id="IPR015421">
    <property type="entry name" value="PyrdxlP-dep_Trfase_major"/>
</dbReference>
<keyword evidence="4" id="KW-0808">Transferase</keyword>
<evidence type="ECO:0000256" key="3">
    <source>
        <dbReference type="ARBA" id="ARBA00012239"/>
    </source>
</evidence>
<protein>
    <recommendedName>
        <fullName evidence="3">cysteine desulfurase</fullName>
        <ecNumber evidence="3">2.8.1.7</ecNumber>
    </recommendedName>
</protein>
<dbReference type="GO" id="GO:0051536">
    <property type="term" value="F:iron-sulfur cluster binding"/>
    <property type="evidence" value="ECO:0007669"/>
    <property type="project" value="UniProtKB-KW"/>
</dbReference>
<comment type="caution">
    <text evidence="12">The sequence shown here is derived from an EMBL/GenBank/DDBJ whole genome shotgun (WGS) entry which is preliminary data.</text>
</comment>
<dbReference type="EMBL" id="LLKB01000005">
    <property type="protein sequence ID" value="KQC84542.1"/>
    <property type="molecule type" value="Genomic_DNA"/>
</dbReference>
<organism evidence="12 13">
    <name type="scientific">Butyribacter intestini</name>
    <dbReference type="NCBI Taxonomy" id="1703332"/>
    <lineage>
        <taxon>Bacteria</taxon>
        <taxon>Bacillati</taxon>
        <taxon>Bacillota</taxon>
        <taxon>Clostridia</taxon>
        <taxon>Lachnospirales</taxon>
        <taxon>Lachnospiraceae</taxon>
        <taxon>Butyribacter</taxon>
    </lineage>
</organism>
<evidence type="ECO:0000313" key="12">
    <source>
        <dbReference type="EMBL" id="KQC84542.1"/>
    </source>
</evidence>